<dbReference type="Proteomes" id="UP000189681">
    <property type="component" value="Unassembled WGS sequence"/>
</dbReference>
<reference evidence="1 2" key="1">
    <citation type="journal article" date="2017" name="Water Res.">
        <title>Discovery and metagenomic analysis of an anammox bacterial enrichment related to Candidatus "Brocadia caroliniensis" in a full-scale glycerol-fed nitritation-denitritation separate centrate treatment process.</title>
        <authorList>
            <person name="Park H."/>
            <person name="Brotto A.C."/>
            <person name="van Loosdrecht M.C."/>
            <person name="Chandran K."/>
        </authorList>
    </citation>
    <scope>NUCLEOTIDE SEQUENCE [LARGE SCALE GENOMIC DNA]</scope>
    <source>
        <strain evidence="1">26THWARD</strain>
    </source>
</reference>
<protein>
    <recommendedName>
        <fullName evidence="3">DUF4070 domain-containing protein</fullName>
    </recommendedName>
</protein>
<gene>
    <name evidence="1" type="ORF">AYP45_11730</name>
</gene>
<dbReference type="EMBL" id="AYTS01000107">
    <property type="protein sequence ID" value="OOP55946.1"/>
    <property type="molecule type" value="Genomic_DNA"/>
</dbReference>
<sequence length="120" mass="14288">MDLLYKIQPSFASIGVYEPFPGTKLFDIGIEHGLVKKEMAYEDFFTRIPSDYYLKDIKRRVDTMDYESFTNMESETKDAFHEYNKGVMRILERAKARSSIYLHNPRIFLNDVEKFLGWLR</sequence>
<dbReference type="AlphaFoldDB" id="A0A1V4AS67"/>
<evidence type="ECO:0000313" key="1">
    <source>
        <dbReference type="EMBL" id="OOP55946.1"/>
    </source>
</evidence>
<evidence type="ECO:0008006" key="3">
    <source>
        <dbReference type="Google" id="ProtNLM"/>
    </source>
</evidence>
<organism evidence="1 2">
    <name type="scientific">Candidatus Brocadia carolinensis</name>
    <dbReference type="NCBI Taxonomy" id="1004156"/>
    <lineage>
        <taxon>Bacteria</taxon>
        <taxon>Pseudomonadati</taxon>
        <taxon>Planctomycetota</taxon>
        <taxon>Candidatus Brocadiia</taxon>
        <taxon>Candidatus Brocadiales</taxon>
        <taxon>Candidatus Brocadiaceae</taxon>
        <taxon>Candidatus Brocadia</taxon>
    </lineage>
</organism>
<name>A0A1V4AS67_9BACT</name>
<proteinExistence type="predicted"/>
<evidence type="ECO:0000313" key="2">
    <source>
        <dbReference type="Proteomes" id="UP000189681"/>
    </source>
</evidence>
<accession>A0A1V4AS67</accession>
<comment type="caution">
    <text evidence="1">The sequence shown here is derived from an EMBL/GenBank/DDBJ whole genome shotgun (WGS) entry which is preliminary data.</text>
</comment>